<comment type="caution">
    <text evidence="6">The sequence shown here is derived from an EMBL/GenBank/DDBJ whole genome shotgun (WGS) entry which is preliminary data.</text>
</comment>
<keyword evidence="4 6" id="KW-0067">ATP-binding</keyword>
<feature type="domain" description="ABC transporter" evidence="5">
    <location>
        <begin position="8"/>
        <end position="257"/>
    </location>
</feature>
<dbReference type="Pfam" id="PF08352">
    <property type="entry name" value="oligo_HPY"/>
    <property type="match status" value="2"/>
</dbReference>
<dbReference type="PROSITE" id="PS50893">
    <property type="entry name" value="ABC_TRANSPORTER_2"/>
    <property type="match status" value="2"/>
</dbReference>
<evidence type="ECO:0000259" key="5">
    <source>
        <dbReference type="PROSITE" id="PS50893"/>
    </source>
</evidence>
<evidence type="ECO:0000256" key="4">
    <source>
        <dbReference type="ARBA" id="ARBA00022840"/>
    </source>
</evidence>
<organism evidence="6 7">
    <name type="scientific">Lutispora saccharofermentans</name>
    <dbReference type="NCBI Taxonomy" id="3024236"/>
    <lineage>
        <taxon>Bacteria</taxon>
        <taxon>Bacillati</taxon>
        <taxon>Bacillota</taxon>
        <taxon>Clostridia</taxon>
        <taxon>Lutisporales</taxon>
        <taxon>Lutisporaceae</taxon>
        <taxon>Lutispora</taxon>
    </lineage>
</organism>
<name>A0ABT1NDL0_9FIRM</name>
<dbReference type="PANTHER" id="PTHR43776">
    <property type="entry name" value="TRANSPORT ATP-BINDING PROTEIN"/>
    <property type="match status" value="1"/>
</dbReference>
<dbReference type="CDD" id="cd03257">
    <property type="entry name" value="ABC_NikE_OppD_transporters"/>
    <property type="match status" value="2"/>
</dbReference>
<dbReference type="NCBIfam" id="NF008453">
    <property type="entry name" value="PRK11308.1"/>
    <property type="match status" value="2"/>
</dbReference>
<protein>
    <submittedName>
        <fullName evidence="6">ABC transporter ATP-binding protein</fullName>
    </submittedName>
</protein>
<dbReference type="RefSeq" id="WP_255226850.1">
    <property type="nucleotide sequence ID" value="NZ_JAJEKE010000004.1"/>
</dbReference>
<dbReference type="InterPro" id="IPR050319">
    <property type="entry name" value="ABC_transp_ATP-bind"/>
</dbReference>
<feature type="domain" description="ABC transporter" evidence="5">
    <location>
        <begin position="359"/>
        <end position="604"/>
    </location>
</feature>
<accession>A0ABT1NDL0</accession>
<evidence type="ECO:0000313" key="6">
    <source>
        <dbReference type="EMBL" id="MCQ1529334.1"/>
    </source>
</evidence>
<dbReference type="InterPro" id="IPR003439">
    <property type="entry name" value="ABC_transporter-like_ATP-bd"/>
</dbReference>
<comment type="similarity">
    <text evidence="1">Belongs to the ABC transporter superfamily.</text>
</comment>
<evidence type="ECO:0000313" key="7">
    <source>
        <dbReference type="Proteomes" id="UP001651880"/>
    </source>
</evidence>
<dbReference type="NCBIfam" id="TIGR01727">
    <property type="entry name" value="oligo_HPY"/>
    <property type="match status" value="1"/>
</dbReference>
<dbReference type="SUPFAM" id="SSF52540">
    <property type="entry name" value="P-loop containing nucleoside triphosphate hydrolases"/>
    <property type="match status" value="2"/>
</dbReference>
<dbReference type="GO" id="GO:0005524">
    <property type="term" value="F:ATP binding"/>
    <property type="evidence" value="ECO:0007669"/>
    <property type="project" value="UniProtKB-KW"/>
</dbReference>
<proteinExistence type="inferred from homology"/>
<dbReference type="Pfam" id="PF00005">
    <property type="entry name" value="ABC_tran"/>
    <property type="match status" value="2"/>
</dbReference>
<evidence type="ECO:0000256" key="1">
    <source>
        <dbReference type="ARBA" id="ARBA00005417"/>
    </source>
</evidence>
<dbReference type="Proteomes" id="UP001651880">
    <property type="component" value="Unassembled WGS sequence"/>
</dbReference>
<dbReference type="InterPro" id="IPR003593">
    <property type="entry name" value="AAA+_ATPase"/>
</dbReference>
<evidence type="ECO:0000256" key="3">
    <source>
        <dbReference type="ARBA" id="ARBA00022741"/>
    </source>
</evidence>
<dbReference type="InterPro" id="IPR017871">
    <property type="entry name" value="ABC_transporter-like_CS"/>
</dbReference>
<keyword evidence="3" id="KW-0547">Nucleotide-binding</keyword>
<dbReference type="EMBL" id="JAJEKE010000004">
    <property type="protein sequence ID" value="MCQ1529334.1"/>
    <property type="molecule type" value="Genomic_DNA"/>
</dbReference>
<dbReference type="PROSITE" id="PS00211">
    <property type="entry name" value="ABC_TRANSPORTER_1"/>
    <property type="match status" value="2"/>
</dbReference>
<dbReference type="PANTHER" id="PTHR43776:SF7">
    <property type="entry name" value="D,D-DIPEPTIDE TRANSPORT ATP-BINDING PROTEIN DDPF-RELATED"/>
    <property type="match status" value="1"/>
</dbReference>
<keyword evidence="7" id="KW-1185">Reference proteome</keyword>
<reference evidence="6 7" key="1">
    <citation type="submission" date="2021-10" db="EMBL/GenBank/DDBJ databases">
        <title>Lutispora strain m25 sp. nov., a thermophilic, non-spore-forming bacterium isolated from a lab-scale methanogenic bioreactor digesting anaerobic sludge.</title>
        <authorList>
            <person name="El Houari A."/>
            <person name="Mcdonald J."/>
        </authorList>
    </citation>
    <scope>NUCLEOTIDE SEQUENCE [LARGE SCALE GENOMIC DNA]</scope>
    <source>
        <strain evidence="7">m25</strain>
    </source>
</reference>
<sequence length="675" mass="76521">MQTKIFEAKNIEIKFNLRGKVLTAVRNSSLDLYDGETLAIVGESGSGKSVFTKSFVGMLDKNGWISSGELLFEGKDLARYKTEKEWLTVRGKKIAMVFQDPMTSLNPLKTIGEQISEVITWHRGTTKEKAREEAVEILKMVGIQDAELRYKQYPHEFSGGMRQRVVIATAIACRPRILICDEPTTALDVTIQAQILKLIKDVQAEMGMSVIYITHDLGVVANVADRVAVMYAGQIVEYGLSHEIFKEARHPYTKALLLSLPQLGVKGKSLHYIKGTPPNLYKEIKGDAFAPRNPDAMKIDALLEPPFFKVSETHYAKTWLLHEKAVSHKRFETSESYASAALDGKKYPGSNRDKKEILVSLKDVSVKFKLNGKEFKAVSDVSFDIYRGETFSLVGESGSGKTTIGRAIMKIHPTSDGIIEYKGRRVDTKLSKVDIKHFRQKVQMIFQDPMASLNERAKVDYIVSEGLYNFKLFQSEEERKRKVEAAMEEVGLLKDFLTRFPHEFSGGQRQRLGIARALIMDPEFVIADEPISALDVSIRAQIINLLNNLKKERDLTYLFIAHDLSVVRFISDRIAVIYKGHILELADSEELFRNPLHPYTKSLLSAVPVPDPDVERNKSLIVYDPKMHDYKVDKPIWTEIKKGHFIWANSRESEGYLKELEKLNKQTGGLIWEEN</sequence>
<gene>
    <name evidence="6" type="ORF">LJD61_07180</name>
</gene>
<dbReference type="SMART" id="SM00382">
    <property type="entry name" value="AAA"/>
    <property type="match status" value="2"/>
</dbReference>
<dbReference type="InterPro" id="IPR027417">
    <property type="entry name" value="P-loop_NTPase"/>
</dbReference>
<keyword evidence="2" id="KW-0813">Transport</keyword>
<dbReference type="Gene3D" id="3.40.50.300">
    <property type="entry name" value="P-loop containing nucleotide triphosphate hydrolases"/>
    <property type="match status" value="2"/>
</dbReference>
<evidence type="ECO:0000256" key="2">
    <source>
        <dbReference type="ARBA" id="ARBA00022448"/>
    </source>
</evidence>
<dbReference type="InterPro" id="IPR013563">
    <property type="entry name" value="Oligopep_ABC_C"/>
</dbReference>